<feature type="transmembrane region" description="Helical" evidence="1">
    <location>
        <begin position="42"/>
        <end position="65"/>
    </location>
</feature>
<dbReference type="Proteomes" id="UP000316639">
    <property type="component" value="Unassembled WGS sequence"/>
</dbReference>
<dbReference type="RefSeq" id="WP_146350024.1">
    <property type="nucleotide sequence ID" value="NZ_VOBR01000004.1"/>
</dbReference>
<evidence type="ECO:0000313" key="3">
    <source>
        <dbReference type="Proteomes" id="UP000316639"/>
    </source>
</evidence>
<reference evidence="2 3" key="1">
    <citation type="submission" date="2019-07" db="EMBL/GenBank/DDBJ databases">
        <title>Lentzea xizangensis sp. nov., isolated from Qinghai-Tibetan Plateau Soils.</title>
        <authorList>
            <person name="Huang J."/>
        </authorList>
    </citation>
    <scope>NUCLEOTIDE SEQUENCE [LARGE SCALE GENOMIC DNA]</scope>
    <source>
        <strain evidence="2 3">FXJ1.1311</strain>
    </source>
</reference>
<dbReference type="AlphaFoldDB" id="A0A563EYM2"/>
<gene>
    <name evidence="2" type="ORF">FKR81_06455</name>
</gene>
<accession>A0A563EYM2</accession>
<keyword evidence="3" id="KW-1185">Reference proteome</keyword>
<name>A0A563EYM2_9PSEU</name>
<dbReference type="OrthoDB" id="3695687at2"/>
<evidence type="ECO:0000256" key="1">
    <source>
        <dbReference type="SAM" id="Phobius"/>
    </source>
</evidence>
<comment type="caution">
    <text evidence="2">The sequence shown here is derived from an EMBL/GenBank/DDBJ whole genome shotgun (WGS) entry which is preliminary data.</text>
</comment>
<dbReference type="EMBL" id="VOBR01000004">
    <property type="protein sequence ID" value="TWP52769.1"/>
    <property type="molecule type" value="Genomic_DNA"/>
</dbReference>
<sequence length="296" mass="31632">MMNDDELRRALRAELEVPAPAARTSLDDLLRRGRRRVFAQRAVAVMGVLIAVAGIGFGGVALSAARRTLPPADTVSTTPTTTPATAVRAEASWPRISEPIRTPTITLNHPDVPPIPCQQTGSPLLTGWPGSSKAPDAVRASWERALTGLAGKAQFHVTQPRSPGEREAYSYWADVTGFGSIWLRAGSFTGDPLAQADDQKWAQGDCVPPRRHVLADGTVLQLHALKEAMPVPSLSQRLVIYAPNGMSYEISVSNHSAEYLLGPEINETNGPSGGRPELPLTEEQLAGIGLAVAESR</sequence>
<organism evidence="2 3">
    <name type="scientific">Lentzea tibetensis</name>
    <dbReference type="NCBI Taxonomy" id="2591470"/>
    <lineage>
        <taxon>Bacteria</taxon>
        <taxon>Bacillati</taxon>
        <taxon>Actinomycetota</taxon>
        <taxon>Actinomycetes</taxon>
        <taxon>Pseudonocardiales</taxon>
        <taxon>Pseudonocardiaceae</taxon>
        <taxon>Lentzea</taxon>
    </lineage>
</organism>
<proteinExistence type="predicted"/>
<keyword evidence="1" id="KW-0812">Transmembrane</keyword>
<keyword evidence="1" id="KW-0472">Membrane</keyword>
<evidence type="ECO:0000313" key="2">
    <source>
        <dbReference type="EMBL" id="TWP52769.1"/>
    </source>
</evidence>
<protein>
    <submittedName>
        <fullName evidence="2">Uncharacterized protein</fullName>
    </submittedName>
</protein>
<keyword evidence="1" id="KW-1133">Transmembrane helix</keyword>